<name>A0A2T2WF37_9FIRM</name>
<dbReference type="AlphaFoldDB" id="A0A2T2WF37"/>
<proteinExistence type="predicted"/>
<evidence type="ECO:0000313" key="2">
    <source>
        <dbReference type="Proteomes" id="UP000242699"/>
    </source>
</evidence>
<dbReference type="EMBL" id="PXYT01000153">
    <property type="protein sequence ID" value="PSR20857.1"/>
    <property type="molecule type" value="Genomic_DNA"/>
</dbReference>
<protein>
    <submittedName>
        <fullName evidence="1">Uncharacterized protein</fullName>
    </submittedName>
</protein>
<evidence type="ECO:0000313" key="1">
    <source>
        <dbReference type="EMBL" id="PSR20857.1"/>
    </source>
</evidence>
<dbReference type="Proteomes" id="UP000242699">
    <property type="component" value="Unassembled WGS sequence"/>
</dbReference>
<organism evidence="1 2">
    <name type="scientific">Sulfobacillus benefaciens</name>
    <dbReference type="NCBI Taxonomy" id="453960"/>
    <lineage>
        <taxon>Bacteria</taxon>
        <taxon>Bacillati</taxon>
        <taxon>Bacillota</taxon>
        <taxon>Clostridia</taxon>
        <taxon>Eubacteriales</taxon>
        <taxon>Clostridiales Family XVII. Incertae Sedis</taxon>
        <taxon>Sulfobacillus</taxon>
    </lineage>
</organism>
<accession>A0A2T2WF37</accession>
<reference evidence="1 2" key="1">
    <citation type="journal article" date="2014" name="BMC Genomics">
        <title>Comparison of environmental and isolate Sulfobacillus genomes reveals diverse carbon, sulfur, nitrogen, and hydrogen metabolisms.</title>
        <authorList>
            <person name="Justice N.B."/>
            <person name="Norman A."/>
            <person name="Brown C.T."/>
            <person name="Singh A."/>
            <person name="Thomas B.C."/>
            <person name="Banfield J.F."/>
        </authorList>
    </citation>
    <scope>NUCLEOTIDE SEQUENCE [LARGE SCALE GENOMIC DNA]</scope>
    <source>
        <strain evidence="1">AMDSBA1</strain>
    </source>
</reference>
<comment type="caution">
    <text evidence="1">The sequence shown here is derived from an EMBL/GenBank/DDBJ whole genome shotgun (WGS) entry which is preliminary data.</text>
</comment>
<sequence length="80" mass="8940">MATKLMSLRLTSATIPTLDYLATVTHTRRTGVITELLDAWGQVLQVEAFADPQVGVVPALLLPPLNEKDVYTASLWWRFQ</sequence>
<gene>
    <name evidence="1" type="ORF">C7B43_21650</name>
</gene>